<protein>
    <submittedName>
        <fullName evidence="1">Uncharacterized protein</fullName>
    </submittedName>
</protein>
<name>A0AAU7VK91_9FIRM</name>
<dbReference type="AlphaFoldDB" id="A0AAU7VK91"/>
<reference evidence="1" key="1">
    <citation type="journal article" date="2013" name="Extremophiles">
        <title>Proteinivorax tanatarense gen. nov., sp. nov., an anaerobic, haloalkaliphilic, proteolytic bacterium isolated from a decaying algal bloom, and proposal of Proteinivoraceae fam. nov.</title>
        <authorList>
            <person name="Kevbrin V."/>
            <person name="Boltyanskaya Y."/>
            <person name="Zhilina T."/>
            <person name="Kolganova T."/>
            <person name="Lavrentjeva E."/>
            <person name="Kuznetsov B."/>
        </authorList>
    </citation>
    <scope>NUCLEOTIDE SEQUENCE</scope>
    <source>
        <strain evidence="1">Z-910T</strain>
    </source>
</reference>
<reference evidence="1" key="2">
    <citation type="submission" date="2024-06" db="EMBL/GenBank/DDBJ databases">
        <authorList>
            <person name="Petrova K.O."/>
            <person name="Toshchakov S.V."/>
            <person name="Boltjanskaja Y.V."/>
            <person name="Kevbrin V."/>
        </authorList>
    </citation>
    <scope>NUCLEOTIDE SEQUENCE</scope>
    <source>
        <strain evidence="1">Z-910T</strain>
    </source>
</reference>
<sequence length="125" mass="14654">MDDIRIESMEKVRLSEIVKKVYPPKYRSIKITNQLLDGSYHTQVIGDPQKSISFKVIANQGQVEIIDEIESKAEYIRLIEYDKSFIGEIDGPIMWSRITVGFKDRNRRLFKGDVKLNILDEEKYK</sequence>
<gene>
    <name evidence="1" type="ORF">PRVXT_002510</name>
</gene>
<evidence type="ECO:0000313" key="1">
    <source>
        <dbReference type="EMBL" id="XBX74468.1"/>
    </source>
</evidence>
<accession>A0AAU7VK91</accession>
<dbReference type="EMBL" id="CP158367">
    <property type="protein sequence ID" value="XBX74468.1"/>
    <property type="molecule type" value="Genomic_DNA"/>
</dbReference>
<dbReference type="RefSeq" id="WP_350343220.1">
    <property type="nucleotide sequence ID" value="NZ_CP158367.1"/>
</dbReference>
<organism evidence="1">
    <name type="scientific">Proteinivorax tanatarense</name>
    <dbReference type="NCBI Taxonomy" id="1260629"/>
    <lineage>
        <taxon>Bacteria</taxon>
        <taxon>Bacillati</taxon>
        <taxon>Bacillota</taxon>
        <taxon>Clostridia</taxon>
        <taxon>Eubacteriales</taxon>
        <taxon>Proteinivoracaceae</taxon>
        <taxon>Proteinivorax</taxon>
    </lineage>
</organism>
<proteinExistence type="predicted"/>